<evidence type="ECO:0008006" key="5">
    <source>
        <dbReference type="Google" id="ProtNLM"/>
    </source>
</evidence>
<feature type="region of interest" description="Disordered" evidence="1">
    <location>
        <begin position="388"/>
        <end position="487"/>
    </location>
</feature>
<reference evidence="3 4" key="1">
    <citation type="journal article" date="2017" name="PLoS Biol.">
        <title>The sea cucumber genome provides insights into morphological evolution and visceral regeneration.</title>
        <authorList>
            <person name="Zhang X."/>
            <person name="Sun L."/>
            <person name="Yuan J."/>
            <person name="Sun Y."/>
            <person name="Gao Y."/>
            <person name="Zhang L."/>
            <person name="Li S."/>
            <person name="Dai H."/>
            <person name="Hamel J.F."/>
            <person name="Liu C."/>
            <person name="Yu Y."/>
            <person name="Liu S."/>
            <person name="Lin W."/>
            <person name="Guo K."/>
            <person name="Jin S."/>
            <person name="Xu P."/>
            <person name="Storey K.B."/>
            <person name="Huan P."/>
            <person name="Zhang T."/>
            <person name="Zhou Y."/>
            <person name="Zhang J."/>
            <person name="Lin C."/>
            <person name="Li X."/>
            <person name="Xing L."/>
            <person name="Huo D."/>
            <person name="Sun M."/>
            <person name="Wang L."/>
            <person name="Mercier A."/>
            <person name="Li F."/>
            <person name="Yang H."/>
            <person name="Xiang J."/>
        </authorList>
    </citation>
    <scope>NUCLEOTIDE SEQUENCE [LARGE SCALE GENOMIC DNA]</scope>
    <source>
        <strain evidence="3">Shaxun</strain>
        <tissue evidence="3">Muscle</tissue>
    </source>
</reference>
<dbReference type="Proteomes" id="UP000230750">
    <property type="component" value="Unassembled WGS sequence"/>
</dbReference>
<feature type="region of interest" description="Disordered" evidence="1">
    <location>
        <begin position="157"/>
        <end position="179"/>
    </location>
</feature>
<sequence length="530" mass="58599">MAIHLEILCTYFANEILDTTVALPKVYSNALTSREQYFDCFNSSTNLTEMMKTRRFNMTVANAQKYVPRAMMFDGLQNGIACFCFSKELELDVCTTECGGSSKCGAWDTGLAAYNNLTSCQYVISNETYVDGNLDNVTCDICVYRCDTIPTTTQGSTESGSTHWTQNIPSDDGHQITQATPTTDKITGVSDKIEDSTTEEKIHWARHDLGGGITWLAIILIILSFLFGCFTVVGSMCMLRTYHSRKLLIEVRRRLKQTAIKREMMQRNMAEPSVLEVGPCDSVIQPTSLNMAESSLAEVGSCDSMIQPAPLLETSVILASEIPQYRPDTNVPTNIEQVHTTVTHNISQKTETSRNHETDIIQAMEYTESILDQCRNYKSMVDAQSDLANEKDVEMSPLTVGGSQIFDEKRQTGDKSPRDDDRSTSSPSSLQTQEEDGVGYNVGCVKDVQKSPPTVSGHQLVDDKTQADGTTSTDADSSISDPSSLLKKEQEDVGYNINYGKNIQIFELAVSNHQLDERQAVDTTSGDNES</sequence>
<evidence type="ECO:0000256" key="1">
    <source>
        <dbReference type="SAM" id="MobiDB-lite"/>
    </source>
</evidence>
<accession>A0A2G8JU05</accession>
<evidence type="ECO:0000313" key="3">
    <source>
        <dbReference type="EMBL" id="PIK39242.1"/>
    </source>
</evidence>
<evidence type="ECO:0000256" key="2">
    <source>
        <dbReference type="SAM" id="Phobius"/>
    </source>
</evidence>
<protein>
    <recommendedName>
        <fullName evidence="5">WSC domain-containing protein</fullName>
    </recommendedName>
</protein>
<evidence type="ECO:0000313" key="4">
    <source>
        <dbReference type="Proteomes" id="UP000230750"/>
    </source>
</evidence>
<proteinExistence type="predicted"/>
<comment type="caution">
    <text evidence="3">The sequence shown here is derived from an EMBL/GenBank/DDBJ whole genome shotgun (WGS) entry which is preliminary data.</text>
</comment>
<keyword evidence="2" id="KW-0472">Membrane</keyword>
<organism evidence="3 4">
    <name type="scientific">Stichopus japonicus</name>
    <name type="common">Sea cucumber</name>
    <dbReference type="NCBI Taxonomy" id="307972"/>
    <lineage>
        <taxon>Eukaryota</taxon>
        <taxon>Metazoa</taxon>
        <taxon>Echinodermata</taxon>
        <taxon>Eleutherozoa</taxon>
        <taxon>Echinozoa</taxon>
        <taxon>Holothuroidea</taxon>
        <taxon>Aspidochirotacea</taxon>
        <taxon>Aspidochirotida</taxon>
        <taxon>Stichopodidae</taxon>
        <taxon>Apostichopus</taxon>
    </lineage>
</organism>
<feature type="transmembrane region" description="Helical" evidence="2">
    <location>
        <begin position="215"/>
        <end position="239"/>
    </location>
</feature>
<dbReference type="AlphaFoldDB" id="A0A2G8JU05"/>
<keyword evidence="2" id="KW-0812">Transmembrane</keyword>
<feature type="compositionally biased region" description="Low complexity" evidence="1">
    <location>
        <begin position="467"/>
        <end position="484"/>
    </location>
</feature>
<name>A0A2G8JU05_STIJA</name>
<keyword evidence="4" id="KW-1185">Reference proteome</keyword>
<feature type="compositionally biased region" description="Basic and acidic residues" evidence="1">
    <location>
        <begin position="406"/>
        <end position="423"/>
    </location>
</feature>
<dbReference type="EMBL" id="MRZV01001260">
    <property type="protein sequence ID" value="PIK39242.1"/>
    <property type="molecule type" value="Genomic_DNA"/>
</dbReference>
<feature type="compositionally biased region" description="Polar residues" evidence="1">
    <location>
        <begin position="163"/>
        <end position="179"/>
    </location>
</feature>
<keyword evidence="2" id="KW-1133">Transmembrane helix</keyword>
<gene>
    <name evidence="3" type="ORF">BSL78_23916</name>
</gene>